<comment type="similarity">
    <text evidence="2">Belongs to the KHG/KDPG aldolase family.</text>
</comment>
<evidence type="ECO:0000256" key="4">
    <source>
        <dbReference type="ARBA" id="ARBA00023239"/>
    </source>
</evidence>
<dbReference type="InterPro" id="IPR013785">
    <property type="entry name" value="Aldolase_TIM"/>
</dbReference>
<gene>
    <name evidence="6" type="ORF">CVS30_07440</name>
</gene>
<keyword evidence="4" id="KW-0456">Lyase</keyword>
<dbReference type="AlphaFoldDB" id="A0A2V5IRH1"/>
<proteinExistence type="inferred from homology"/>
<dbReference type="InterPro" id="IPR000887">
    <property type="entry name" value="Aldlse_KDPG_KHG"/>
</dbReference>
<organism evidence="6 7">
    <name type="scientific">Arthrobacter psychrolactophilus</name>
    <dbReference type="NCBI Taxonomy" id="92442"/>
    <lineage>
        <taxon>Bacteria</taxon>
        <taxon>Bacillati</taxon>
        <taxon>Actinomycetota</taxon>
        <taxon>Actinomycetes</taxon>
        <taxon>Micrococcales</taxon>
        <taxon>Micrococcaceae</taxon>
        <taxon>Arthrobacter</taxon>
    </lineage>
</organism>
<comment type="pathway">
    <text evidence="1">Carbohydrate acid metabolism.</text>
</comment>
<dbReference type="GO" id="GO:0016829">
    <property type="term" value="F:lyase activity"/>
    <property type="evidence" value="ECO:0007669"/>
    <property type="project" value="UniProtKB-KW"/>
</dbReference>
<dbReference type="EMBL" id="QJVC01000004">
    <property type="protein sequence ID" value="PYI39129.1"/>
    <property type="molecule type" value="Genomic_DNA"/>
</dbReference>
<sequence>MNIQSFQRPAASSMLLANPVVAVLRADHAREYAPVIEALVEGGVRSIELTLSTNGVFDHLGELIGQFEHAAEIGLGTITSLDEAEQALDLGAAFLVTPTTQLDVIAAAVGRGIPVFPGGLTPTELASGWQAGATAVKLFPASVVGSDYIAALRGPFPDIQVVPSGGIDIAAAPKWIAAGALAVSLGGPLIKDAFKGGDLVALTERALHVSELVAEALAAKGRS</sequence>
<dbReference type="InterPro" id="IPR031338">
    <property type="entry name" value="KDPG/KHG_AS_2"/>
</dbReference>
<evidence type="ECO:0000256" key="5">
    <source>
        <dbReference type="ARBA" id="ARBA00023277"/>
    </source>
</evidence>
<evidence type="ECO:0000313" key="7">
    <source>
        <dbReference type="Proteomes" id="UP000247980"/>
    </source>
</evidence>
<dbReference type="Pfam" id="PF01081">
    <property type="entry name" value="Aldolase"/>
    <property type="match status" value="1"/>
</dbReference>
<comment type="subunit">
    <text evidence="3">Homotrimer.</text>
</comment>
<dbReference type="PROSITE" id="PS00160">
    <property type="entry name" value="ALDOLASE_KDPG_KHG_2"/>
    <property type="match status" value="1"/>
</dbReference>
<evidence type="ECO:0000313" key="6">
    <source>
        <dbReference type="EMBL" id="PYI39129.1"/>
    </source>
</evidence>
<protein>
    <submittedName>
        <fullName evidence="6">2-dehydro-3-deoxyphosphogluconate aldolase</fullName>
    </submittedName>
</protein>
<dbReference type="PANTHER" id="PTHR30246:SF1">
    <property type="entry name" value="2-DEHYDRO-3-DEOXY-6-PHOSPHOGALACTONATE ALDOLASE-RELATED"/>
    <property type="match status" value="1"/>
</dbReference>
<keyword evidence="7" id="KW-1185">Reference proteome</keyword>
<name>A0A2V5IRH1_9MICC</name>
<dbReference type="Gene3D" id="3.20.20.70">
    <property type="entry name" value="Aldolase class I"/>
    <property type="match status" value="1"/>
</dbReference>
<evidence type="ECO:0000256" key="1">
    <source>
        <dbReference type="ARBA" id="ARBA00004761"/>
    </source>
</evidence>
<dbReference type="RefSeq" id="WP_110484693.1">
    <property type="nucleotide sequence ID" value="NZ_QJVC01000004.1"/>
</dbReference>
<evidence type="ECO:0000256" key="2">
    <source>
        <dbReference type="ARBA" id="ARBA00006906"/>
    </source>
</evidence>
<dbReference type="PANTHER" id="PTHR30246">
    <property type="entry name" value="2-KETO-3-DEOXY-6-PHOSPHOGLUCONATE ALDOLASE"/>
    <property type="match status" value="1"/>
</dbReference>
<comment type="caution">
    <text evidence="6">The sequence shown here is derived from an EMBL/GenBank/DDBJ whole genome shotgun (WGS) entry which is preliminary data.</text>
</comment>
<dbReference type="SUPFAM" id="SSF51569">
    <property type="entry name" value="Aldolase"/>
    <property type="match status" value="1"/>
</dbReference>
<dbReference type="Proteomes" id="UP000247980">
    <property type="component" value="Unassembled WGS sequence"/>
</dbReference>
<accession>A0A2V5IRH1</accession>
<evidence type="ECO:0000256" key="3">
    <source>
        <dbReference type="ARBA" id="ARBA00011233"/>
    </source>
</evidence>
<dbReference type="OrthoDB" id="9805177at2"/>
<dbReference type="CDD" id="cd00452">
    <property type="entry name" value="KDPG_aldolase"/>
    <property type="match status" value="1"/>
</dbReference>
<reference evidence="6 7" key="1">
    <citation type="submission" date="2018-05" db="EMBL/GenBank/DDBJ databases">
        <title>Genetic diversity of glacier-inhabiting Cryobacterium bacteria in China and description of Cryobacterium mengkeensis sp. nov. and Arthrobacter glacialis sp. nov.</title>
        <authorList>
            <person name="Liu Q."/>
            <person name="Xin Y.-H."/>
        </authorList>
    </citation>
    <scope>NUCLEOTIDE SEQUENCE [LARGE SCALE GENOMIC DNA]</scope>
    <source>
        <strain evidence="6 7">B7</strain>
    </source>
</reference>
<keyword evidence="5" id="KW-0119">Carbohydrate metabolism</keyword>